<protein>
    <submittedName>
        <fullName evidence="1">Uncharacterized protein</fullName>
    </submittedName>
</protein>
<accession>A0ABX2VYB5</accession>
<proteinExistence type="predicted"/>
<dbReference type="EMBL" id="EQ999979">
    <property type="protein sequence ID" value="OAT02144.1"/>
    <property type="molecule type" value="Genomic_DNA"/>
</dbReference>
<name>A0ABX2VYB5_AJEDR</name>
<reference evidence="2" key="1">
    <citation type="journal article" date="2015" name="PLoS Genet.">
        <title>The dynamic genome and transcriptome of the human fungal pathogen Blastomyces and close relative Emmonsia.</title>
        <authorList>
            <person name="Munoz J.F."/>
            <person name="Gauthier G.M."/>
            <person name="Desjardins C.A."/>
            <person name="Gallo J.E."/>
            <person name="Holder J."/>
            <person name="Sullivan T.D."/>
            <person name="Marty A.J."/>
            <person name="Carmen J.C."/>
            <person name="Chen Z."/>
            <person name="Ding L."/>
            <person name="Gujja S."/>
            <person name="Magrini V."/>
            <person name="Misas E."/>
            <person name="Mitreva M."/>
            <person name="Priest M."/>
            <person name="Saif S."/>
            <person name="Whiston E.A."/>
            <person name="Young S."/>
            <person name="Zeng Q."/>
            <person name="Goldman W.E."/>
            <person name="Mardis E.R."/>
            <person name="Taylor J.W."/>
            <person name="McEwen J.G."/>
            <person name="Clay O.K."/>
            <person name="Klein B.S."/>
            <person name="Cuomo C.A."/>
        </authorList>
    </citation>
    <scope>NUCLEOTIDE SEQUENCE [LARGE SCALE GENOMIC DNA]</scope>
    <source>
        <strain evidence="2">ER-3 / ATCC MYA-2586</strain>
    </source>
</reference>
<evidence type="ECO:0000313" key="2">
    <source>
        <dbReference type="Proteomes" id="UP000002039"/>
    </source>
</evidence>
<organism evidence="1 2">
    <name type="scientific">Ajellomyces dermatitidis (strain ER-3 / ATCC MYA-2586)</name>
    <name type="common">Blastomyces dermatitidis</name>
    <dbReference type="NCBI Taxonomy" id="559297"/>
    <lineage>
        <taxon>Eukaryota</taxon>
        <taxon>Fungi</taxon>
        <taxon>Dikarya</taxon>
        <taxon>Ascomycota</taxon>
        <taxon>Pezizomycotina</taxon>
        <taxon>Eurotiomycetes</taxon>
        <taxon>Eurotiomycetidae</taxon>
        <taxon>Onygenales</taxon>
        <taxon>Ajellomycetaceae</taxon>
        <taxon>Blastomyces</taxon>
    </lineage>
</organism>
<gene>
    <name evidence="1" type="ORF">BDCG_17404</name>
</gene>
<sequence length="99" mass="11527">MASCTCTEINPTSFSEENTTSFPREFKISESAAHFDMSSLTALSSPQPLHIYIYHGDREIKVRDSSRYKRNILSEFHSFIHTLEQKFHLNLSQYNTHEI</sequence>
<keyword evidence="2" id="KW-1185">Reference proteome</keyword>
<dbReference type="GeneID" id="69032296"/>
<dbReference type="RefSeq" id="XP_045281871.1">
    <property type="nucleotide sequence ID" value="XM_045426535.1"/>
</dbReference>
<evidence type="ECO:0000313" key="1">
    <source>
        <dbReference type="EMBL" id="OAT02144.1"/>
    </source>
</evidence>
<dbReference type="Proteomes" id="UP000002039">
    <property type="component" value="Unassembled WGS sequence"/>
</dbReference>